<dbReference type="InterPro" id="IPR013897">
    <property type="entry name" value="Duc1"/>
</dbReference>
<dbReference type="Pfam" id="PF08588">
    <property type="entry name" value="Duc1"/>
    <property type="match status" value="1"/>
</dbReference>
<evidence type="ECO:0000259" key="1">
    <source>
        <dbReference type="Pfam" id="PF08588"/>
    </source>
</evidence>
<dbReference type="STRING" id="48697.A0A124GS65"/>
<keyword evidence="3" id="KW-1185">Reference proteome</keyword>
<comment type="caution">
    <text evidence="2">The sequence shown here is derived from an EMBL/GenBank/DDBJ whole genome shotgun (WGS) entry which is preliminary data.</text>
</comment>
<proteinExistence type="predicted"/>
<name>A0A124GS65_PENFR</name>
<dbReference type="EMBL" id="LLXE01000072">
    <property type="protein sequence ID" value="KUM63453.1"/>
    <property type="molecule type" value="Genomic_DNA"/>
</dbReference>
<reference evidence="2 3" key="1">
    <citation type="submission" date="2015-10" db="EMBL/GenBank/DDBJ databases">
        <title>Genome sequencing of Penicillium freii.</title>
        <authorList>
            <person name="Nguyen H.D."/>
            <person name="Visagie C.M."/>
            <person name="Seifert K.A."/>
        </authorList>
    </citation>
    <scope>NUCLEOTIDE SEQUENCE [LARGE SCALE GENOMIC DNA]</scope>
    <source>
        <strain evidence="2 3">DAOM 242723</strain>
    </source>
</reference>
<accession>A0A124GS65</accession>
<evidence type="ECO:0000313" key="2">
    <source>
        <dbReference type="EMBL" id="KUM63453.1"/>
    </source>
</evidence>
<feature type="domain" description="Domain of unknown function at the cortex 1" evidence="1">
    <location>
        <begin position="12"/>
        <end position="59"/>
    </location>
</feature>
<evidence type="ECO:0000313" key="3">
    <source>
        <dbReference type="Proteomes" id="UP000055045"/>
    </source>
</evidence>
<organism evidence="2 3">
    <name type="scientific">Penicillium freii</name>
    <dbReference type="NCBI Taxonomy" id="48697"/>
    <lineage>
        <taxon>Eukaryota</taxon>
        <taxon>Fungi</taxon>
        <taxon>Dikarya</taxon>
        <taxon>Ascomycota</taxon>
        <taxon>Pezizomycotina</taxon>
        <taxon>Eurotiomycetes</taxon>
        <taxon>Eurotiomycetidae</taxon>
        <taxon>Eurotiales</taxon>
        <taxon>Aspergillaceae</taxon>
        <taxon>Penicillium</taxon>
    </lineage>
</organism>
<dbReference type="Proteomes" id="UP000055045">
    <property type="component" value="Unassembled WGS sequence"/>
</dbReference>
<dbReference type="AlphaFoldDB" id="A0A124GS65"/>
<gene>
    <name evidence="2" type="ORF">ACN42_g3630</name>
</gene>
<sequence length="72" mass="7942">MVSQDTNANKHRLKITAGADYSLKAHQVVPVNGETIRIENEHAIVSLCVRIKDYTGNTPAHLFGQTAELINQ</sequence>
<protein>
    <recommendedName>
        <fullName evidence="1">Domain of unknown function at the cortex 1 domain-containing protein</fullName>
    </recommendedName>
</protein>